<dbReference type="InterPro" id="IPR036986">
    <property type="entry name" value="S4_RNA-bd_sf"/>
</dbReference>
<dbReference type="GO" id="GO:0005829">
    <property type="term" value="C:cytosol"/>
    <property type="evidence" value="ECO:0007669"/>
    <property type="project" value="TreeGrafter"/>
</dbReference>
<dbReference type="FunFam" id="3.40.50.620:FF:000107">
    <property type="entry name" value="Tyrosine--tRNA ligase"/>
    <property type="match status" value="1"/>
</dbReference>
<dbReference type="FunFam" id="3.10.290.10:FF:000017">
    <property type="entry name" value="Tyrosine--tRNA ligase"/>
    <property type="match status" value="1"/>
</dbReference>
<dbReference type="OrthoDB" id="337870at2759"/>
<evidence type="ECO:0000256" key="13">
    <source>
        <dbReference type="ARBA" id="ARBA00048248"/>
    </source>
</evidence>
<dbReference type="Pfam" id="PF22421">
    <property type="entry name" value="SYY_C-terminal"/>
    <property type="match status" value="1"/>
</dbReference>
<proteinExistence type="inferred from homology"/>
<dbReference type="Gene3D" id="3.10.290.10">
    <property type="entry name" value="RNA-binding S4 domain"/>
    <property type="match status" value="1"/>
</dbReference>
<evidence type="ECO:0000256" key="11">
    <source>
        <dbReference type="ARBA" id="ARBA00023128"/>
    </source>
</evidence>
<dbReference type="CDD" id="cd00805">
    <property type="entry name" value="TyrRS_core"/>
    <property type="match status" value="1"/>
</dbReference>
<dbReference type="InterPro" id="IPR054608">
    <property type="entry name" value="SYY-like_C"/>
</dbReference>
<reference evidence="16 18" key="2">
    <citation type="journal article" date="2013" name="Nature">
        <title>Insights into bilaterian evolution from three spiralian genomes.</title>
        <authorList>
            <person name="Simakov O."/>
            <person name="Marletaz F."/>
            <person name="Cho S.J."/>
            <person name="Edsinger-Gonzales E."/>
            <person name="Havlak P."/>
            <person name="Hellsten U."/>
            <person name="Kuo D.H."/>
            <person name="Larsson T."/>
            <person name="Lv J."/>
            <person name="Arendt D."/>
            <person name="Savage R."/>
            <person name="Osoegawa K."/>
            <person name="de Jong P."/>
            <person name="Grimwood J."/>
            <person name="Chapman J.A."/>
            <person name="Shapiro H."/>
            <person name="Aerts A."/>
            <person name="Otillar R.P."/>
            <person name="Terry A.Y."/>
            <person name="Boore J.L."/>
            <person name="Grigoriev I.V."/>
            <person name="Lindberg D.R."/>
            <person name="Seaver E.C."/>
            <person name="Weisblat D.A."/>
            <person name="Putnam N.H."/>
            <person name="Rokhsar D.S."/>
        </authorList>
    </citation>
    <scope>NUCLEOTIDE SEQUENCE</scope>
    <source>
        <strain evidence="16 18">I ESC-2004</strain>
    </source>
</reference>
<comment type="subunit">
    <text evidence="4">Homodimer.</text>
</comment>
<keyword evidence="8" id="KW-0694">RNA-binding</keyword>
<evidence type="ECO:0000256" key="7">
    <source>
        <dbReference type="ARBA" id="ARBA00022840"/>
    </source>
</evidence>
<keyword evidence="7 14" id="KW-0067">ATP-binding</keyword>
<evidence type="ECO:0000256" key="6">
    <source>
        <dbReference type="ARBA" id="ARBA00022741"/>
    </source>
</evidence>
<dbReference type="Proteomes" id="UP000014760">
    <property type="component" value="Unassembled WGS sequence"/>
</dbReference>
<dbReference type="InterPro" id="IPR024088">
    <property type="entry name" value="Tyr-tRNA-ligase_bac-type"/>
</dbReference>
<evidence type="ECO:0000256" key="4">
    <source>
        <dbReference type="ARBA" id="ARBA00011738"/>
    </source>
</evidence>
<dbReference type="AlphaFoldDB" id="R7TTD4"/>
<dbReference type="EMBL" id="AMQN01002200">
    <property type="status" value="NOT_ANNOTATED_CDS"/>
    <property type="molecule type" value="Genomic_DNA"/>
</dbReference>
<dbReference type="Pfam" id="PF00579">
    <property type="entry name" value="tRNA-synt_1b"/>
    <property type="match status" value="1"/>
</dbReference>
<keyword evidence="9 14" id="KW-0648">Protein biosynthesis</keyword>
<keyword evidence="12 14" id="KW-0030">Aminoacyl-tRNA synthetase</keyword>
<evidence type="ECO:0000256" key="1">
    <source>
        <dbReference type="ARBA" id="ARBA00002025"/>
    </source>
</evidence>
<evidence type="ECO:0000313" key="17">
    <source>
        <dbReference type="EnsemblMetazoa" id="CapteP18730"/>
    </source>
</evidence>
<dbReference type="PANTHER" id="PTHR11766:SF0">
    <property type="entry name" value="TYROSINE--TRNA LIGASE, MITOCHONDRIAL"/>
    <property type="match status" value="1"/>
</dbReference>
<protein>
    <recommendedName>
        <fullName evidence="14">Tyrosine--tRNA ligase</fullName>
        <ecNumber evidence="14">6.1.1.1</ecNumber>
    </recommendedName>
    <alternativeName>
        <fullName evidence="14">Tyrosyl-tRNA synthetase</fullName>
    </alternativeName>
</protein>
<feature type="domain" description="Tyrosine--tRNA ligase SYY-like C-terminal" evidence="15">
    <location>
        <begin position="353"/>
        <end position="436"/>
    </location>
</feature>
<evidence type="ECO:0000259" key="15">
    <source>
        <dbReference type="Pfam" id="PF22421"/>
    </source>
</evidence>
<evidence type="ECO:0000256" key="12">
    <source>
        <dbReference type="ARBA" id="ARBA00023146"/>
    </source>
</evidence>
<evidence type="ECO:0000256" key="5">
    <source>
        <dbReference type="ARBA" id="ARBA00022598"/>
    </source>
</evidence>
<gene>
    <name evidence="16" type="ORF">CAPTEDRAFT_18730</name>
</gene>
<evidence type="ECO:0000256" key="10">
    <source>
        <dbReference type="ARBA" id="ARBA00022946"/>
    </source>
</evidence>
<dbReference type="InterPro" id="IPR002307">
    <property type="entry name" value="Tyr-tRNA-ligase"/>
</dbReference>
<evidence type="ECO:0000256" key="8">
    <source>
        <dbReference type="ARBA" id="ARBA00022884"/>
    </source>
</evidence>
<dbReference type="HOGENOM" id="CLU_024003_0_3_1"/>
<dbReference type="EnsemblMetazoa" id="CapteT18730">
    <property type="protein sequence ID" value="CapteP18730"/>
    <property type="gene ID" value="CapteG18730"/>
</dbReference>
<keyword evidence="10" id="KW-0809">Transit peptide</keyword>
<dbReference type="SUPFAM" id="SSF52374">
    <property type="entry name" value="Nucleotidylyl transferase"/>
    <property type="match status" value="1"/>
</dbReference>
<dbReference type="EMBL" id="KB308638">
    <property type="protein sequence ID" value="ELT97168.1"/>
    <property type="molecule type" value="Genomic_DNA"/>
</dbReference>
<dbReference type="GO" id="GO:0005759">
    <property type="term" value="C:mitochondrial matrix"/>
    <property type="evidence" value="ECO:0007669"/>
    <property type="project" value="UniProtKB-SubCell"/>
</dbReference>
<evidence type="ECO:0000313" key="18">
    <source>
        <dbReference type="Proteomes" id="UP000014760"/>
    </source>
</evidence>
<reference evidence="17" key="3">
    <citation type="submission" date="2015-06" db="UniProtKB">
        <authorList>
            <consortium name="EnsemblMetazoa"/>
        </authorList>
    </citation>
    <scope>IDENTIFICATION</scope>
</reference>
<sequence>MPGNQNIIKLHERGIFQNIFPEERSPDLQRALVGSQQCMYCGFDPTADSLHVGNLLAIIALLHGQRAGHNVIAVLGSATAQIGDPSGKNKERDAMDKSTINANVESISKSLDAIFRNHAEHFWPFEKELSPPKILQNGEWYKDKSIIHFLSTTGRNFRMGSMLQRDSVKSRLSTAEGMSLTEFMYQVFQAYDWLHLHKNHKCTIQLGGNDQLGNIVAGFELVKKVTNKELFGITIPLLTTKSGHKFGKSAGNAIWLNAKRTSAFHFYQHFLRLADTEVEKYLNLFTFLRNDQISEIIKQHDKDRSKRIAQKKLASEVTLLVHGDEGLSSALRCTEALYGGSPAGLAKLHEQELRELFSNAKSSELFYEPGTTVFDTVMKTGTFNRAVDAERTIKEGGIYLNEVRMSEASHVLIPSQHILPNNITILRLGKKNYHLVKWLGL</sequence>
<organism evidence="16">
    <name type="scientific">Capitella teleta</name>
    <name type="common">Polychaete worm</name>
    <dbReference type="NCBI Taxonomy" id="283909"/>
    <lineage>
        <taxon>Eukaryota</taxon>
        <taxon>Metazoa</taxon>
        <taxon>Spiralia</taxon>
        <taxon>Lophotrochozoa</taxon>
        <taxon>Annelida</taxon>
        <taxon>Polychaeta</taxon>
        <taxon>Sedentaria</taxon>
        <taxon>Scolecida</taxon>
        <taxon>Capitellidae</taxon>
        <taxon>Capitella</taxon>
    </lineage>
</organism>
<name>R7TTD4_CAPTE</name>
<evidence type="ECO:0000313" key="16">
    <source>
        <dbReference type="EMBL" id="ELT97168.1"/>
    </source>
</evidence>
<evidence type="ECO:0000256" key="14">
    <source>
        <dbReference type="RuleBase" id="RU361234"/>
    </source>
</evidence>
<dbReference type="STRING" id="283909.R7TTD4"/>
<keyword evidence="6 14" id="KW-0547">Nucleotide-binding</keyword>
<dbReference type="InterPro" id="IPR001412">
    <property type="entry name" value="aa-tRNA-synth_I_CS"/>
</dbReference>
<dbReference type="GO" id="GO:0006437">
    <property type="term" value="P:tyrosyl-tRNA aminoacylation"/>
    <property type="evidence" value="ECO:0007669"/>
    <property type="project" value="InterPro"/>
</dbReference>
<dbReference type="GO" id="GO:0004831">
    <property type="term" value="F:tyrosine-tRNA ligase activity"/>
    <property type="evidence" value="ECO:0007669"/>
    <property type="project" value="UniProtKB-EC"/>
</dbReference>
<dbReference type="Gene3D" id="3.40.50.620">
    <property type="entry name" value="HUPs"/>
    <property type="match status" value="1"/>
</dbReference>
<dbReference type="PROSITE" id="PS00178">
    <property type="entry name" value="AA_TRNA_LIGASE_I"/>
    <property type="match status" value="1"/>
</dbReference>
<dbReference type="SUPFAM" id="SSF55174">
    <property type="entry name" value="Alpha-L RNA-binding motif"/>
    <property type="match status" value="1"/>
</dbReference>
<dbReference type="FunFam" id="1.10.240.10:FF:000001">
    <property type="entry name" value="Tyrosine--tRNA ligase"/>
    <property type="match status" value="1"/>
</dbReference>
<reference evidence="18" key="1">
    <citation type="submission" date="2012-12" db="EMBL/GenBank/DDBJ databases">
        <authorList>
            <person name="Hellsten U."/>
            <person name="Grimwood J."/>
            <person name="Chapman J.A."/>
            <person name="Shapiro H."/>
            <person name="Aerts A."/>
            <person name="Otillar R.P."/>
            <person name="Terry A.Y."/>
            <person name="Boore J.L."/>
            <person name="Simakov O."/>
            <person name="Marletaz F."/>
            <person name="Cho S.-J."/>
            <person name="Edsinger-Gonzales E."/>
            <person name="Havlak P."/>
            <person name="Kuo D.-H."/>
            <person name="Larsson T."/>
            <person name="Lv J."/>
            <person name="Arendt D."/>
            <person name="Savage R."/>
            <person name="Osoegawa K."/>
            <person name="de Jong P."/>
            <person name="Lindberg D.R."/>
            <person name="Seaver E.C."/>
            <person name="Weisblat D.A."/>
            <person name="Putnam N.H."/>
            <person name="Grigoriev I.V."/>
            <person name="Rokhsar D.S."/>
        </authorList>
    </citation>
    <scope>NUCLEOTIDE SEQUENCE</scope>
    <source>
        <strain evidence="18">I ESC-2004</strain>
    </source>
</reference>
<accession>R7TTD4</accession>
<keyword evidence="5 14" id="KW-0436">Ligase</keyword>
<dbReference type="GO" id="GO:0003723">
    <property type="term" value="F:RNA binding"/>
    <property type="evidence" value="ECO:0007669"/>
    <property type="project" value="UniProtKB-KW"/>
</dbReference>
<dbReference type="InterPro" id="IPR002305">
    <property type="entry name" value="aa-tRNA-synth_Ic"/>
</dbReference>
<keyword evidence="11" id="KW-0496">Mitochondrion</keyword>
<evidence type="ECO:0000256" key="2">
    <source>
        <dbReference type="ARBA" id="ARBA00004305"/>
    </source>
</evidence>
<keyword evidence="18" id="KW-1185">Reference proteome</keyword>
<dbReference type="InterPro" id="IPR014729">
    <property type="entry name" value="Rossmann-like_a/b/a_fold"/>
</dbReference>
<evidence type="ECO:0000256" key="3">
    <source>
        <dbReference type="ARBA" id="ARBA00005594"/>
    </source>
</evidence>
<comment type="similarity">
    <text evidence="3 14">Belongs to the class-I aminoacyl-tRNA synthetase family.</text>
</comment>
<dbReference type="OMA" id="IIARFHD"/>
<comment type="subcellular location">
    <subcellularLocation>
        <location evidence="2">Mitochondrion matrix</location>
    </subcellularLocation>
</comment>
<evidence type="ECO:0000256" key="9">
    <source>
        <dbReference type="ARBA" id="ARBA00022917"/>
    </source>
</evidence>
<dbReference type="EC" id="6.1.1.1" evidence="14"/>
<dbReference type="FunCoup" id="R7TTD4">
    <property type="interactions" value="1698"/>
</dbReference>
<dbReference type="NCBIfam" id="TIGR00234">
    <property type="entry name" value="tyrS"/>
    <property type="match status" value="1"/>
</dbReference>
<comment type="function">
    <text evidence="1">Catalyzes the attachment of tyrosine to tRNA(Tyr) in a two-step reaction: tyrosine is first activated by ATP to form Tyr-AMP and then transferred to the acceptor end of tRNA(Tyr).</text>
</comment>
<dbReference type="PRINTS" id="PR01040">
    <property type="entry name" value="TRNASYNTHTYR"/>
</dbReference>
<comment type="catalytic activity">
    <reaction evidence="13 14">
        <text>tRNA(Tyr) + L-tyrosine + ATP = L-tyrosyl-tRNA(Tyr) + AMP + diphosphate + H(+)</text>
        <dbReference type="Rhea" id="RHEA:10220"/>
        <dbReference type="Rhea" id="RHEA-COMP:9706"/>
        <dbReference type="Rhea" id="RHEA-COMP:9707"/>
        <dbReference type="ChEBI" id="CHEBI:15378"/>
        <dbReference type="ChEBI" id="CHEBI:30616"/>
        <dbReference type="ChEBI" id="CHEBI:33019"/>
        <dbReference type="ChEBI" id="CHEBI:58315"/>
        <dbReference type="ChEBI" id="CHEBI:78442"/>
        <dbReference type="ChEBI" id="CHEBI:78536"/>
        <dbReference type="ChEBI" id="CHEBI:456215"/>
        <dbReference type="EC" id="6.1.1.1"/>
    </reaction>
</comment>
<dbReference type="Gene3D" id="1.10.240.10">
    <property type="entry name" value="Tyrosyl-Transfer RNA Synthetase"/>
    <property type="match status" value="1"/>
</dbReference>
<dbReference type="GO" id="GO:0005524">
    <property type="term" value="F:ATP binding"/>
    <property type="evidence" value="ECO:0007669"/>
    <property type="project" value="UniProtKB-KW"/>
</dbReference>
<dbReference type="PANTHER" id="PTHR11766">
    <property type="entry name" value="TYROSYL-TRNA SYNTHETASE"/>
    <property type="match status" value="1"/>
</dbReference>